<dbReference type="OrthoDB" id="3237043at2"/>
<evidence type="ECO:0000313" key="3">
    <source>
        <dbReference type="EMBL" id="RKR73573.1"/>
    </source>
</evidence>
<keyword evidence="4" id="KW-1185">Reference proteome</keyword>
<name>A0A495IC46_9MICO</name>
<dbReference type="Proteomes" id="UP000280008">
    <property type="component" value="Unassembled WGS sequence"/>
</dbReference>
<dbReference type="InterPro" id="IPR036291">
    <property type="entry name" value="NAD(P)-bd_dom_sf"/>
</dbReference>
<dbReference type="PANTHER" id="PTHR43157">
    <property type="entry name" value="PHOSPHATIDYLINOSITOL-GLYCAN BIOSYNTHESIS CLASS F PROTEIN-RELATED"/>
    <property type="match status" value="1"/>
</dbReference>
<dbReference type="SUPFAM" id="SSF51735">
    <property type="entry name" value="NAD(P)-binding Rossmann-fold domains"/>
    <property type="match status" value="1"/>
</dbReference>
<dbReference type="AlphaFoldDB" id="A0A495IC46"/>
<comment type="similarity">
    <text evidence="1">Belongs to the short-chain dehydrogenases/reductases (SDR) family.</text>
</comment>
<organism evidence="3 4">
    <name type="scientific">Frondihabitans australicus</name>
    <dbReference type="NCBI Taxonomy" id="386892"/>
    <lineage>
        <taxon>Bacteria</taxon>
        <taxon>Bacillati</taxon>
        <taxon>Actinomycetota</taxon>
        <taxon>Actinomycetes</taxon>
        <taxon>Micrococcales</taxon>
        <taxon>Microbacteriaceae</taxon>
        <taxon>Frondihabitans</taxon>
    </lineage>
</organism>
<dbReference type="Gene3D" id="3.40.50.720">
    <property type="entry name" value="NAD(P)-binding Rossmann-like Domain"/>
    <property type="match status" value="1"/>
</dbReference>
<evidence type="ECO:0000256" key="2">
    <source>
        <dbReference type="ARBA" id="ARBA00023002"/>
    </source>
</evidence>
<protein>
    <submittedName>
        <fullName evidence="3">NAD(P)-dependent dehydrogenase (Short-subunit alcohol dehydrogenase family)</fullName>
    </submittedName>
</protein>
<reference evidence="3 4" key="1">
    <citation type="submission" date="2018-10" db="EMBL/GenBank/DDBJ databases">
        <title>Sequencing the genomes of 1000 actinobacteria strains.</title>
        <authorList>
            <person name="Klenk H.-P."/>
        </authorList>
    </citation>
    <scope>NUCLEOTIDE SEQUENCE [LARGE SCALE GENOMIC DNA]</scope>
    <source>
        <strain evidence="3 4">DSM 17894</strain>
    </source>
</reference>
<comment type="caution">
    <text evidence="3">The sequence shown here is derived from an EMBL/GenBank/DDBJ whole genome shotgun (WGS) entry which is preliminary data.</text>
</comment>
<keyword evidence="2" id="KW-0560">Oxidoreductase</keyword>
<proteinExistence type="inferred from homology"/>
<accession>A0A495IC46</accession>
<dbReference type="GO" id="GO:0016491">
    <property type="term" value="F:oxidoreductase activity"/>
    <property type="evidence" value="ECO:0007669"/>
    <property type="project" value="UniProtKB-KW"/>
</dbReference>
<dbReference type="EMBL" id="RBKS01000001">
    <property type="protein sequence ID" value="RKR73573.1"/>
    <property type="molecule type" value="Genomic_DNA"/>
</dbReference>
<dbReference type="PRINTS" id="PR00081">
    <property type="entry name" value="GDHRDH"/>
</dbReference>
<dbReference type="PROSITE" id="PS00061">
    <property type="entry name" value="ADH_SHORT"/>
    <property type="match status" value="1"/>
</dbReference>
<dbReference type="InterPro" id="IPR002347">
    <property type="entry name" value="SDR_fam"/>
</dbReference>
<dbReference type="Pfam" id="PF00106">
    <property type="entry name" value="adh_short"/>
    <property type="match status" value="1"/>
</dbReference>
<dbReference type="RefSeq" id="WP_121368426.1">
    <property type="nucleotide sequence ID" value="NZ_RBKS01000001.1"/>
</dbReference>
<dbReference type="InterPro" id="IPR020904">
    <property type="entry name" value="Sc_DH/Rdtase_CS"/>
</dbReference>
<evidence type="ECO:0000256" key="1">
    <source>
        <dbReference type="ARBA" id="ARBA00006484"/>
    </source>
</evidence>
<sequence>MSATRHDLAGRTIVITGGSSGIGLAAARALHARGAEVVPIGRTPERVAAVAAELGARALVADFARLDDVRETAEVLLREHERIDVLVHNAGTVVQKRITTVDGHEISWQTNYLAPFLLQSLLAGRLVESRAHVVVTCSVAHFFGRIDLADPGSFDRPFTIRESYGNSKLALLLFAREIARRASTDGVAGQGGASGQRGSVTASAFHPGFVKTNIITEQRGLGPAWVSAIAERVLNVTSPEVGAAALVHLAGAPDPAANNGRYFTPTVRAGAPSSRASRDATLGRALWTHTERALQPHLVRAV</sequence>
<dbReference type="PANTHER" id="PTHR43157:SF31">
    <property type="entry name" value="PHOSPHATIDYLINOSITOL-GLYCAN BIOSYNTHESIS CLASS F PROTEIN"/>
    <property type="match status" value="1"/>
</dbReference>
<gene>
    <name evidence="3" type="ORF">C8E83_0666</name>
</gene>
<evidence type="ECO:0000313" key="4">
    <source>
        <dbReference type="Proteomes" id="UP000280008"/>
    </source>
</evidence>